<keyword evidence="2" id="KW-1185">Reference proteome</keyword>
<sequence>MPWGDGTGPWGLGPRTGRGAGFCSGYPIPGFMNRFVFPPFGGRWFGFWRFAWRYGWWRGRRLGRRWW</sequence>
<dbReference type="AlphaFoldDB" id="D2RHL7"/>
<dbReference type="Pfam" id="PF17253">
    <property type="entry name" value="DUF5320"/>
    <property type="match status" value="1"/>
</dbReference>
<dbReference type="HOGENOM" id="CLU_2820566_0_0_2"/>
<dbReference type="OrthoDB" id="142921at2157"/>
<proteinExistence type="predicted"/>
<dbReference type="STRING" id="572546.Arcpr_0728"/>
<dbReference type="RefSeq" id="WP_012940128.1">
    <property type="nucleotide sequence ID" value="NC_013741.1"/>
</dbReference>
<reference evidence="1 2" key="1">
    <citation type="journal article" date="2010" name="Stand. Genomic Sci.">
        <title>Complete genome sequence of Archaeoglobus profundus type strain (AV18).</title>
        <authorList>
            <person name="von Jan M."/>
            <person name="Lapidus A."/>
            <person name="Del Rio T.G."/>
            <person name="Copeland A."/>
            <person name="Tice H."/>
            <person name="Cheng J.F."/>
            <person name="Lucas S."/>
            <person name="Chen F."/>
            <person name="Nolan M."/>
            <person name="Goodwin L."/>
            <person name="Han C."/>
            <person name="Pitluck S."/>
            <person name="Liolios K."/>
            <person name="Ivanova N."/>
            <person name="Mavromatis K."/>
            <person name="Ovchinnikova G."/>
            <person name="Chertkov O."/>
            <person name="Pati A."/>
            <person name="Chen A."/>
            <person name="Palaniappan K."/>
            <person name="Land M."/>
            <person name="Hauser L."/>
            <person name="Chang Y.J."/>
            <person name="Jeffries C.D."/>
            <person name="Saunders E."/>
            <person name="Brettin T."/>
            <person name="Detter J.C."/>
            <person name="Chain P."/>
            <person name="Eichinger K."/>
            <person name="Huber H."/>
            <person name="Spring S."/>
            <person name="Rohde M."/>
            <person name="Goker M."/>
            <person name="Wirth R."/>
            <person name="Woyke T."/>
            <person name="Bristow J."/>
            <person name="Eisen J.A."/>
            <person name="Markowitz V."/>
            <person name="Hugenholtz P."/>
            <person name="Kyrpides N.C."/>
            <person name="Klenk H.P."/>
        </authorList>
    </citation>
    <scope>NUCLEOTIDE SEQUENCE [LARGE SCALE GENOMIC DNA]</scope>
    <source>
        <strain evidence="2">DSM 5631 / JCM 9629 / NBRC 100127 / Av18</strain>
    </source>
</reference>
<name>D2RHL7_ARCPA</name>
<organism evidence="1 2">
    <name type="scientific">Archaeoglobus profundus (strain DSM 5631 / JCM 9629 / NBRC 100127 / Av18)</name>
    <dbReference type="NCBI Taxonomy" id="572546"/>
    <lineage>
        <taxon>Archaea</taxon>
        <taxon>Methanobacteriati</taxon>
        <taxon>Methanobacteriota</taxon>
        <taxon>Archaeoglobi</taxon>
        <taxon>Archaeoglobales</taxon>
        <taxon>Archaeoglobaceae</taxon>
        <taxon>Archaeoglobus</taxon>
    </lineage>
</organism>
<dbReference type="InterPro" id="IPR035205">
    <property type="entry name" value="DUF5320"/>
</dbReference>
<evidence type="ECO:0000313" key="1">
    <source>
        <dbReference type="EMBL" id="ADB57792.1"/>
    </source>
</evidence>
<evidence type="ECO:0008006" key="3">
    <source>
        <dbReference type="Google" id="ProtNLM"/>
    </source>
</evidence>
<protein>
    <recommendedName>
        <fullName evidence="3">DUF5320 domain-containing protein</fullName>
    </recommendedName>
</protein>
<accession>D2RHL7</accession>
<dbReference type="KEGG" id="apo:Arcpr_0728"/>
<evidence type="ECO:0000313" key="2">
    <source>
        <dbReference type="Proteomes" id="UP000001901"/>
    </source>
</evidence>
<dbReference type="Proteomes" id="UP000001901">
    <property type="component" value="Chromosome"/>
</dbReference>
<dbReference type="PaxDb" id="572546-Arcpr_0728"/>
<dbReference type="GeneID" id="80457692"/>
<dbReference type="EMBL" id="CP001857">
    <property type="protein sequence ID" value="ADB57792.1"/>
    <property type="molecule type" value="Genomic_DNA"/>
</dbReference>
<gene>
    <name evidence="1" type="ordered locus">Arcpr_0728</name>
</gene>
<dbReference type="eggNOG" id="arCOG05144">
    <property type="taxonomic scope" value="Archaea"/>
</dbReference>